<dbReference type="Pfam" id="PF13531">
    <property type="entry name" value="SBP_bac_11"/>
    <property type="match status" value="1"/>
</dbReference>
<comment type="caution">
    <text evidence="2">The sequence shown here is derived from an EMBL/GenBank/DDBJ whole genome shotgun (WGS) entry which is preliminary data.</text>
</comment>
<dbReference type="SUPFAM" id="SSF53850">
    <property type="entry name" value="Periplasmic binding protein-like II"/>
    <property type="match status" value="1"/>
</dbReference>
<dbReference type="NCBIfam" id="NF003196">
    <property type="entry name" value="PRK04168.1"/>
    <property type="match status" value="1"/>
</dbReference>
<keyword evidence="3" id="KW-1185">Reference proteome</keyword>
<protein>
    <submittedName>
        <fullName evidence="2">Tungstate ABC transporter substrate-binding protein WtpA</fullName>
    </submittedName>
</protein>
<dbReference type="InterPro" id="IPR022498">
    <property type="entry name" value="ABC_trnspt_W-bd_WtpA"/>
</dbReference>
<organism evidence="2 3">
    <name type="scientific">Methanofollis fontis</name>
    <dbReference type="NCBI Taxonomy" id="2052832"/>
    <lineage>
        <taxon>Archaea</taxon>
        <taxon>Methanobacteriati</taxon>
        <taxon>Methanobacteriota</taxon>
        <taxon>Stenosarchaea group</taxon>
        <taxon>Methanomicrobia</taxon>
        <taxon>Methanomicrobiales</taxon>
        <taxon>Methanomicrobiaceae</taxon>
        <taxon>Methanofollis</taxon>
    </lineage>
</organism>
<dbReference type="AlphaFoldDB" id="A0A483CUD7"/>
<dbReference type="GO" id="GO:1901359">
    <property type="term" value="F:tungstate binding"/>
    <property type="evidence" value="ECO:0007669"/>
    <property type="project" value="InterPro"/>
</dbReference>
<dbReference type="RefSeq" id="WP_130646296.1">
    <property type="nucleotide sequence ID" value="NZ_PGCL01000002.1"/>
</dbReference>
<dbReference type="CDD" id="cd13540">
    <property type="entry name" value="PBP2_ModA_WtpA"/>
    <property type="match status" value="1"/>
</dbReference>
<reference evidence="2 3" key="1">
    <citation type="submission" date="2017-11" db="EMBL/GenBank/DDBJ databases">
        <title>Isolation and Characterization of Methanofollis Species from Methane Seep Offshore SW Taiwan.</title>
        <authorList>
            <person name="Teng N.-H."/>
            <person name="Lai M.-C."/>
            <person name="Chen S.-C."/>
        </authorList>
    </citation>
    <scope>NUCLEOTIDE SEQUENCE [LARGE SCALE GENOMIC DNA]</scope>
    <source>
        <strain evidence="2 3">FWC-SCC2</strain>
    </source>
</reference>
<dbReference type="OrthoDB" id="7820at2157"/>
<dbReference type="PANTHER" id="PTHR30632">
    <property type="entry name" value="MOLYBDATE-BINDING PERIPLASMIC PROTEIN"/>
    <property type="match status" value="1"/>
</dbReference>
<proteinExistence type="inferred from homology"/>
<dbReference type="NCBIfam" id="TIGR03730">
    <property type="entry name" value="tungstate_WtpA"/>
    <property type="match status" value="1"/>
</dbReference>
<dbReference type="GO" id="GO:0030973">
    <property type="term" value="F:molybdate ion binding"/>
    <property type="evidence" value="ECO:0007669"/>
    <property type="project" value="TreeGrafter"/>
</dbReference>
<gene>
    <name evidence="2" type="ORF">CUJ86_04085</name>
</gene>
<evidence type="ECO:0000313" key="2">
    <source>
        <dbReference type="EMBL" id="TAJ44507.1"/>
    </source>
</evidence>
<name>A0A483CUD7_9EURY</name>
<dbReference type="InterPro" id="IPR050682">
    <property type="entry name" value="ModA/WtpA"/>
</dbReference>
<comment type="similarity">
    <text evidence="1">Belongs to the bacterial solute-binding protein 1 family. WtpA subfamily.</text>
</comment>
<dbReference type="Gene3D" id="3.40.190.10">
    <property type="entry name" value="Periplasmic binding protein-like II"/>
    <property type="match status" value="2"/>
</dbReference>
<dbReference type="PANTHER" id="PTHR30632:SF16">
    <property type="entry name" value="MOLYBDATE_TUNGSTATE-BINDING PROTEIN WTPA"/>
    <property type="match status" value="1"/>
</dbReference>
<sequence>MKRTYLLIPAVLLLCAAVFLCGCTTTESEGPVTTAPTTAAPAEITGTVTVFHAGSLTAPFEDMEKQFEAAYPGTDVQLVPGGSTKMVKEITELGKSADVLASADYTLIPSLMIPDYTDWYVTFAKNQMVLCYTDDSKYADEINAENWYLILEKEDIAWAFADPNVDPCGYRTPMVIQLAEGYYGDNELFDRIVSANSNITVTEEGGVYTIHATSPEPVGTLQIRPKSVELVQMLESGGLDYAWEYRSVAVQNGLNFVELPEAIDLSAVKYADDYATVQIDTAGGLIAGKPIVYGATVPNNAENPDAGLAFVEMLIDTPGQDIMNAQGQPPIVPAGGFGNVPAELKDLTESS</sequence>
<evidence type="ECO:0000313" key="3">
    <source>
        <dbReference type="Proteomes" id="UP000292580"/>
    </source>
</evidence>
<evidence type="ECO:0000256" key="1">
    <source>
        <dbReference type="ARBA" id="ARBA00009438"/>
    </source>
</evidence>
<dbReference type="PROSITE" id="PS51257">
    <property type="entry name" value="PROKAR_LIPOPROTEIN"/>
    <property type="match status" value="1"/>
</dbReference>
<dbReference type="Proteomes" id="UP000292580">
    <property type="component" value="Unassembled WGS sequence"/>
</dbReference>
<accession>A0A483CUD7</accession>
<dbReference type="GO" id="GO:0015689">
    <property type="term" value="P:molybdate ion transport"/>
    <property type="evidence" value="ECO:0007669"/>
    <property type="project" value="TreeGrafter"/>
</dbReference>
<dbReference type="EMBL" id="PGCL01000002">
    <property type="protein sequence ID" value="TAJ44507.1"/>
    <property type="molecule type" value="Genomic_DNA"/>
</dbReference>